<dbReference type="GO" id="GO:0003735">
    <property type="term" value="F:structural constituent of ribosome"/>
    <property type="evidence" value="ECO:0007669"/>
    <property type="project" value="InterPro"/>
</dbReference>
<evidence type="ECO:0000256" key="3">
    <source>
        <dbReference type="ARBA" id="ARBA00022884"/>
    </source>
</evidence>
<dbReference type="SUPFAM" id="SSF54995">
    <property type="entry name" value="Ribosomal protein S6"/>
    <property type="match status" value="1"/>
</dbReference>
<dbReference type="InterPro" id="IPR020815">
    <property type="entry name" value="Ribosomal_bS6_CS"/>
</dbReference>
<keyword evidence="3" id="KW-0694">RNA-binding</keyword>
<evidence type="ECO:0000256" key="2">
    <source>
        <dbReference type="ARBA" id="ARBA00022730"/>
    </source>
</evidence>
<evidence type="ECO:0000313" key="6">
    <source>
        <dbReference type="EMBL" id="MPN42570.1"/>
    </source>
</evidence>
<comment type="similarity">
    <text evidence="1">Belongs to the bacterial ribosomal protein bS6 family.</text>
</comment>
<keyword evidence="2" id="KW-0699">rRNA-binding</keyword>
<dbReference type="PANTHER" id="PTHR21011">
    <property type="entry name" value="MITOCHONDRIAL 28S RIBOSOMAL PROTEIN S6"/>
    <property type="match status" value="1"/>
</dbReference>
<dbReference type="HAMAP" id="MF_00360">
    <property type="entry name" value="Ribosomal_bS6"/>
    <property type="match status" value="1"/>
</dbReference>
<dbReference type="PROSITE" id="PS01048">
    <property type="entry name" value="RIBOSOMAL_S6"/>
    <property type="match status" value="1"/>
</dbReference>
<dbReference type="InterPro" id="IPR000529">
    <property type="entry name" value="Ribosomal_bS6"/>
</dbReference>
<name>A0A645HUN5_9ZZZZ</name>
<dbReference type="GO" id="GO:0006412">
    <property type="term" value="P:translation"/>
    <property type="evidence" value="ECO:0007669"/>
    <property type="project" value="InterPro"/>
</dbReference>
<accession>A0A645HUN5</accession>
<dbReference type="Pfam" id="PF01250">
    <property type="entry name" value="Ribosomal_S6"/>
    <property type="match status" value="1"/>
</dbReference>
<dbReference type="GO" id="GO:0070181">
    <property type="term" value="F:small ribosomal subunit rRNA binding"/>
    <property type="evidence" value="ECO:0007669"/>
    <property type="project" value="TreeGrafter"/>
</dbReference>
<dbReference type="InterPro" id="IPR014717">
    <property type="entry name" value="Transl_elong_EF1B/ribsomal_bS6"/>
</dbReference>
<evidence type="ECO:0000256" key="1">
    <source>
        <dbReference type="ARBA" id="ARBA00009512"/>
    </source>
</evidence>
<dbReference type="EMBL" id="VSSQ01100389">
    <property type="protein sequence ID" value="MPN42570.1"/>
    <property type="molecule type" value="Genomic_DNA"/>
</dbReference>
<evidence type="ECO:0000256" key="5">
    <source>
        <dbReference type="ARBA" id="ARBA00023274"/>
    </source>
</evidence>
<organism evidence="6">
    <name type="scientific">bioreactor metagenome</name>
    <dbReference type="NCBI Taxonomy" id="1076179"/>
    <lineage>
        <taxon>unclassified sequences</taxon>
        <taxon>metagenomes</taxon>
        <taxon>ecological metagenomes</taxon>
    </lineage>
</organism>
<dbReference type="InterPro" id="IPR020814">
    <property type="entry name" value="Ribosomal_S6_plastid/chlpt"/>
</dbReference>
<proteinExistence type="inferred from homology"/>
<dbReference type="AlphaFoldDB" id="A0A645HUN5"/>
<dbReference type="GO" id="GO:0005737">
    <property type="term" value="C:cytoplasm"/>
    <property type="evidence" value="ECO:0007669"/>
    <property type="project" value="UniProtKB-ARBA"/>
</dbReference>
<reference evidence="6" key="1">
    <citation type="submission" date="2019-08" db="EMBL/GenBank/DDBJ databases">
        <authorList>
            <person name="Kucharzyk K."/>
            <person name="Murdoch R.W."/>
            <person name="Higgins S."/>
            <person name="Loffler F."/>
        </authorList>
    </citation>
    <scope>NUCLEOTIDE SEQUENCE</scope>
</reference>
<dbReference type="GO" id="GO:0005840">
    <property type="term" value="C:ribosome"/>
    <property type="evidence" value="ECO:0007669"/>
    <property type="project" value="UniProtKB-KW"/>
</dbReference>
<dbReference type="PANTHER" id="PTHR21011:SF1">
    <property type="entry name" value="SMALL RIBOSOMAL SUBUNIT PROTEIN BS6M"/>
    <property type="match status" value="1"/>
</dbReference>
<dbReference type="Gene3D" id="3.30.70.60">
    <property type="match status" value="1"/>
</dbReference>
<dbReference type="NCBIfam" id="TIGR00166">
    <property type="entry name" value="S6"/>
    <property type="match status" value="1"/>
</dbReference>
<protein>
    <submittedName>
        <fullName evidence="6">30S ribosomal protein S6</fullName>
    </submittedName>
</protein>
<comment type="caution">
    <text evidence="6">The sequence shown here is derived from an EMBL/GenBank/DDBJ whole genome shotgun (WGS) entry which is preliminary data.</text>
</comment>
<sequence length="98" mass="11195">MNKVINSYETIFIVDTASGEEAVSSIVEKFKALISSNGEIESVDEWGKRRLAYEINDLKEGYYVLINFKSEPTFPAELERVYKITEGLIRSIIVRKNS</sequence>
<keyword evidence="5" id="KW-0687">Ribonucleoprotein</keyword>
<dbReference type="CDD" id="cd00473">
    <property type="entry name" value="bS6"/>
    <property type="match status" value="1"/>
</dbReference>
<gene>
    <name evidence="6" type="primary">rpsF_50</name>
    <name evidence="6" type="ORF">SDC9_190127</name>
</gene>
<evidence type="ECO:0000256" key="4">
    <source>
        <dbReference type="ARBA" id="ARBA00022980"/>
    </source>
</evidence>
<dbReference type="GO" id="GO:1990904">
    <property type="term" value="C:ribonucleoprotein complex"/>
    <property type="evidence" value="ECO:0007669"/>
    <property type="project" value="UniProtKB-KW"/>
</dbReference>
<keyword evidence="4 6" id="KW-0689">Ribosomal protein</keyword>
<dbReference type="InterPro" id="IPR035980">
    <property type="entry name" value="Ribosomal_bS6_sf"/>
</dbReference>